<dbReference type="Proteomes" id="UP000292935">
    <property type="component" value="Unassembled WGS sequence"/>
</dbReference>
<dbReference type="SUPFAM" id="SSF53597">
    <property type="entry name" value="Dihydrofolate reductase-like"/>
    <property type="match status" value="1"/>
</dbReference>
<dbReference type="InterPro" id="IPR002734">
    <property type="entry name" value="RibDG_C"/>
</dbReference>
<organism evidence="2 3">
    <name type="scientific">Agromyces fucosus</name>
    <dbReference type="NCBI Taxonomy" id="41985"/>
    <lineage>
        <taxon>Bacteria</taxon>
        <taxon>Bacillati</taxon>
        <taxon>Actinomycetota</taxon>
        <taxon>Actinomycetes</taxon>
        <taxon>Micrococcales</taxon>
        <taxon>Microbacteriaceae</taxon>
        <taxon>Agromyces</taxon>
    </lineage>
</organism>
<evidence type="ECO:0000259" key="1">
    <source>
        <dbReference type="Pfam" id="PF01872"/>
    </source>
</evidence>
<dbReference type="GO" id="GO:0008703">
    <property type="term" value="F:5-amino-6-(5-phosphoribosylamino)uracil reductase activity"/>
    <property type="evidence" value="ECO:0007669"/>
    <property type="project" value="InterPro"/>
</dbReference>
<name>A0A4Q2JHY6_9MICO</name>
<proteinExistence type="predicted"/>
<evidence type="ECO:0000313" key="3">
    <source>
        <dbReference type="Proteomes" id="UP000292935"/>
    </source>
</evidence>
<accession>A0A4Q2JHY6</accession>
<protein>
    <submittedName>
        <fullName evidence="2">Dihydrofolate reductase</fullName>
    </submittedName>
</protein>
<dbReference type="EMBL" id="SDPO01000003">
    <property type="protein sequence ID" value="RXZ47595.1"/>
    <property type="molecule type" value="Genomic_DNA"/>
</dbReference>
<dbReference type="InterPro" id="IPR050765">
    <property type="entry name" value="Riboflavin_Biosynth_HTPR"/>
</dbReference>
<sequence>MRRITVTNHLSLDGVMQSPMSPDEDTRGGFADGGWALGANADPELGAEMAKGMAQTGAMLFGHRTYDHMAAYWPHQTDGNPFTEHLNRAEKYVVTRHPSLELDWQRSTVVAGDAVQTVAELKATDDGDLSILGSGELVRALANAGLIDEYVLIIHPLLLGTGQRMFDGVHQELTLLSSMTTGTGITLARYAPRGADGRAG</sequence>
<dbReference type="OrthoDB" id="7342392at2"/>
<dbReference type="Pfam" id="PF01872">
    <property type="entry name" value="RibD_C"/>
    <property type="match status" value="1"/>
</dbReference>
<dbReference type="PANTHER" id="PTHR38011">
    <property type="entry name" value="DIHYDROFOLATE REDUCTASE FAMILY PROTEIN (AFU_ORTHOLOGUE AFUA_8G06820)"/>
    <property type="match status" value="1"/>
</dbReference>
<dbReference type="InterPro" id="IPR024072">
    <property type="entry name" value="DHFR-like_dom_sf"/>
</dbReference>
<dbReference type="PANTHER" id="PTHR38011:SF2">
    <property type="entry name" value="BIFUNCTIONAL DEAMINASE-REDUCTASE DOMAIN PROTEIN"/>
    <property type="match status" value="1"/>
</dbReference>
<comment type="caution">
    <text evidence="2">The sequence shown here is derived from an EMBL/GenBank/DDBJ whole genome shotgun (WGS) entry which is preliminary data.</text>
</comment>
<dbReference type="Gene3D" id="3.40.430.10">
    <property type="entry name" value="Dihydrofolate Reductase, subunit A"/>
    <property type="match status" value="1"/>
</dbReference>
<reference evidence="2 3" key="1">
    <citation type="submission" date="2019-01" db="EMBL/GenBank/DDBJ databases">
        <authorList>
            <person name="Li J."/>
        </authorList>
    </citation>
    <scope>NUCLEOTIDE SEQUENCE [LARGE SCALE GENOMIC DNA]</scope>
    <source>
        <strain evidence="2 3">CCUG 35506</strain>
    </source>
</reference>
<keyword evidence="3" id="KW-1185">Reference proteome</keyword>
<dbReference type="AlphaFoldDB" id="A0A4Q2JHY6"/>
<dbReference type="GO" id="GO:0009231">
    <property type="term" value="P:riboflavin biosynthetic process"/>
    <property type="evidence" value="ECO:0007669"/>
    <property type="project" value="InterPro"/>
</dbReference>
<feature type="domain" description="Bacterial bifunctional deaminase-reductase C-terminal" evidence="1">
    <location>
        <begin position="4"/>
        <end position="186"/>
    </location>
</feature>
<evidence type="ECO:0000313" key="2">
    <source>
        <dbReference type="EMBL" id="RXZ47595.1"/>
    </source>
</evidence>
<gene>
    <name evidence="2" type="ORF">ESP57_13705</name>
</gene>